<dbReference type="Proteomes" id="UP000283509">
    <property type="component" value="Unassembled WGS sequence"/>
</dbReference>
<dbReference type="AlphaFoldDB" id="A0A3R7M735"/>
<accession>A0A3R7M735</accession>
<gene>
    <name evidence="6" type="ORF">C7M84_006729</name>
</gene>
<evidence type="ECO:0000313" key="6">
    <source>
        <dbReference type="EMBL" id="ROT74746.1"/>
    </source>
</evidence>
<dbReference type="PROSITE" id="PS50865">
    <property type="entry name" value="ZF_MYND_2"/>
    <property type="match status" value="1"/>
</dbReference>
<evidence type="ECO:0000313" key="7">
    <source>
        <dbReference type="Proteomes" id="UP000283509"/>
    </source>
</evidence>
<dbReference type="InterPro" id="IPR046824">
    <property type="entry name" value="Mss51-like_C"/>
</dbReference>
<evidence type="ECO:0000256" key="4">
    <source>
        <dbReference type="PROSITE-ProRule" id="PRU00134"/>
    </source>
</evidence>
<dbReference type="PANTHER" id="PTHR46920">
    <property type="match status" value="1"/>
</dbReference>
<proteinExistence type="predicted"/>
<dbReference type="GO" id="GO:0008270">
    <property type="term" value="F:zinc ion binding"/>
    <property type="evidence" value="ECO:0007669"/>
    <property type="project" value="UniProtKB-KW"/>
</dbReference>
<evidence type="ECO:0000256" key="1">
    <source>
        <dbReference type="ARBA" id="ARBA00022723"/>
    </source>
</evidence>
<dbReference type="Pfam" id="PF01753">
    <property type="entry name" value="zf-MYND"/>
    <property type="match status" value="1"/>
</dbReference>
<dbReference type="OrthoDB" id="5282002at2759"/>
<name>A0A3R7M735_PENVA</name>
<keyword evidence="3" id="KW-0862">Zinc</keyword>
<sequence length="408" mass="45751">MTFELKEYPPRSFSEKYQKYLAPHGILQPPQLVLKNKKLGNNAEDTLKKAFKITVKKLAKMRSTCANCNSEVKGTLLCPGCKAAKYCSEKCRYERKLSHAMVCEALRLELIDQIVECLPTPVLLGRDILRGRGGLVKDWKDWFTRHTCLEDNIKAGAEVVGQWWAYTGVPHPGEESIRASLERWVSNVFSTVLTIGHCPTWLPGLQTSLQGQGAVHIHLLGADLPEVNAVESGLIQVSSRVLGQPLVVTLVAPDLAHHPQTFSWTPRSPNQVTPGVRAVAYPGLYHDFWRDHIATPDAQDRVPRPHVALAIHPGVHTDEMLELWKPTLQLLAYERVPVVMTTYNKAEFQETLEKLEPLRCNFVHKDLNPLRSLLAKQTPYEPDHVWASNSYVIAIDNSDSPIPNGSSM</sequence>
<dbReference type="EMBL" id="QCYY01001850">
    <property type="protein sequence ID" value="ROT74746.1"/>
    <property type="molecule type" value="Genomic_DNA"/>
</dbReference>
<dbReference type="PROSITE" id="PS01360">
    <property type="entry name" value="ZF_MYND_1"/>
    <property type="match status" value="1"/>
</dbReference>
<keyword evidence="2 4" id="KW-0863">Zinc-finger</keyword>
<keyword evidence="1" id="KW-0479">Metal-binding</keyword>
<dbReference type="InterPro" id="IPR002893">
    <property type="entry name" value="Znf_MYND"/>
</dbReference>
<dbReference type="InterPro" id="IPR052839">
    <property type="entry name" value="Mito_gene_expr_regulator"/>
</dbReference>
<evidence type="ECO:0000256" key="2">
    <source>
        <dbReference type="ARBA" id="ARBA00022771"/>
    </source>
</evidence>
<dbReference type="Pfam" id="PF20179">
    <property type="entry name" value="MSS51_C"/>
    <property type="match status" value="1"/>
</dbReference>
<dbReference type="STRING" id="6689.A0A3R7M735"/>
<organism evidence="6 7">
    <name type="scientific">Penaeus vannamei</name>
    <name type="common">Whiteleg shrimp</name>
    <name type="synonym">Litopenaeus vannamei</name>
    <dbReference type="NCBI Taxonomy" id="6689"/>
    <lineage>
        <taxon>Eukaryota</taxon>
        <taxon>Metazoa</taxon>
        <taxon>Ecdysozoa</taxon>
        <taxon>Arthropoda</taxon>
        <taxon>Crustacea</taxon>
        <taxon>Multicrustacea</taxon>
        <taxon>Malacostraca</taxon>
        <taxon>Eumalacostraca</taxon>
        <taxon>Eucarida</taxon>
        <taxon>Decapoda</taxon>
        <taxon>Dendrobranchiata</taxon>
        <taxon>Penaeoidea</taxon>
        <taxon>Penaeidae</taxon>
        <taxon>Penaeus</taxon>
    </lineage>
</organism>
<dbReference type="Gene3D" id="6.10.140.2220">
    <property type="match status" value="1"/>
</dbReference>
<evidence type="ECO:0000259" key="5">
    <source>
        <dbReference type="PROSITE" id="PS50865"/>
    </source>
</evidence>
<reference evidence="6 7" key="2">
    <citation type="submission" date="2019-01" db="EMBL/GenBank/DDBJ databases">
        <title>The decoding of complex shrimp genome reveals the adaptation for benthos swimmer, frequently molting mechanism and breeding impact on genome.</title>
        <authorList>
            <person name="Sun Y."/>
            <person name="Gao Y."/>
            <person name="Yu Y."/>
        </authorList>
    </citation>
    <scope>NUCLEOTIDE SEQUENCE [LARGE SCALE GENOMIC DNA]</scope>
    <source>
        <tissue evidence="6">Muscle</tissue>
    </source>
</reference>
<comment type="caution">
    <text evidence="6">The sequence shown here is derived from an EMBL/GenBank/DDBJ whole genome shotgun (WGS) entry which is preliminary data.</text>
</comment>
<evidence type="ECO:0000256" key="3">
    <source>
        <dbReference type="ARBA" id="ARBA00022833"/>
    </source>
</evidence>
<feature type="domain" description="MYND-type" evidence="5">
    <location>
        <begin position="65"/>
        <end position="103"/>
    </location>
</feature>
<dbReference type="PANTHER" id="PTHR46920:SF1">
    <property type="entry name" value="PROTEIN MSS51 HOMOLOG, MITOCHONDRIAL-RELATED"/>
    <property type="match status" value="1"/>
</dbReference>
<dbReference type="SUPFAM" id="SSF144232">
    <property type="entry name" value="HIT/MYND zinc finger-like"/>
    <property type="match status" value="1"/>
</dbReference>
<keyword evidence="7" id="KW-1185">Reference proteome</keyword>
<reference evidence="6 7" key="1">
    <citation type="submission" date="2018-04" db="EMBL/GenBank/DDBJ databases">
        <authorList>
            <person name="Zhang X."/>
            <person name="Yuan J."/>
            <person name="Li F."/>
            <person name="Xiang J."/>
        </authorList>
    </citation>
    <scope>NUCLEOTIDE SEQUENCE [LARGE SCALE GENOMIC DNA]</scope>
    <source>
        <tissue evidence="6">Muscle</tissue>
    </source>
</reference>
<protein>
    <recommendedName>
        <fullName evidence="5">MYND-type domain-containing protein</fullName>
    </recommendedName>
</protein>